<dbReference type="Proteomes" id="UP000054935">
    <property type="component" value="Unassembled WGS sequence"/>
</dbReference>
<dbReference type="SUPFAM" id="SSF158791">
    <property type="entry name" value="MgtE N-terminal domain-like"/>
    <property type="match status" value="1"/>
</dbReference>
<feature type="region of interest" description="Disordered" evidence="2">
    <location>
        <begin position="10"/>
        <end position="33"/>
    </location>
</feature>
<keyword evidence="1" id="KW-0175">Coiled coil</keyword>
<keyword evidence="4" id="KW-1185">Reference proteome</keyword>
<feature type="coiled-coil region" evidence="1">
    <location>
        <begin position="124"/>
        <end position="161"/>
    </location>
</feature>
<evidence type="ECO:0000313" key="3">
    <source>
        <dbReference type="EMBL" id="CUH79128.1"/>
    </source>
</evidence>
<sequence length="231" mass="24418">MKIFKIFSKKKDAAAQTDAPIGPKKPSPAIKRKNKGTLTAIGALLLASAAIRAATGAGEAFANEPAPNAAPEPEQHQAQADHAAPAAEGGQPMMADSDILPLIQALNARETRIKKRESDLEVRMQALSLAEQEIDRKLEALEQAEANLKATLAIAQTAAEDDLSRLTNVYANMKPKQAAALFEEMDPEFSAGFLGRMKPDAAAAIMAGLTPQAAYLISVVLAGRNANVPKE</sequence>
<protein>
    <recommendedName>
        <fullName evidence="5">Magnesium transporter MgtE intracellular domain-containing protein</fullName>
    </recommendedName>
</protein>
<evidence type="ECO:0000256" key="2">
    <source>
        <dbReference type="SAM" id="MobiDB-lite"/>
    </source>
</evidence>
<proteinExistence type="predicted"/>
<dbReference type="EMBL" id="CYSE01000003">
    <property type="protein sequence ID" value="CUH79128.1"/>
    <property type="molecule type" value="Genomic_DNA"/>
</dbReference>
<organism evidence="3 4">
    <name type="scientific">Tropicibacter naphthalenivorans</name>
    <dbReference type="NCBI Taxonomy" id="441103"/>
    <lineage>
        <taxon>Bacteria</taxon>
        <taxon>Pseudomonadati</taxon>
        <taxon>Pseudomonadota</taxon>
        <taxon>Alphaproteobacteria</taxon>
        <taxon>Rhodobacterales</taxon>
        <taxon>Roseobacteraceae</taxon>
        <taxon>Tropicibacter</taxon>
    </lineage>
</organism>
<feature type="compositionally biased region" description="Low complexity" evidence="2">
    <location>
        <begin position="62"/>
        <end position="91"/>
    </location>
</feature>
<evidence type="ECO:0000313" key="4">
    <source>
        <dbReference type="Proteomes" id="UP000054935"/>
    </source>
</evidence>
<dbReference type="STRING" id="441103.TRN7648_02349"/>
<evidence type="ECO:0008006" key="5">
    <source>
        <dbReference type="Google" id="ProtNLM"/>
    </source>
</evidence>
<evidence type="ECO:0000256" key="1">
    <source>
        <dbReference type="SAM" id="Coils"/>
    </source>
</evidence>
<name>A0A0P1GCD6_9RHOB</name>
<dbReference type="AlphaFoldDB" id="A0A0P1GCD6"/>
<accession>A0A0P1GCD6</accession>
<reference evidence="3 4" key="1">
    <citation type="submission" date="2015-09" db="EMBL/GenBank/DDBJ databases">
        <authorList>
            <consortium name="Swine Surveillance"/>
        </authorList>
    </citation>
    <scope>NUCLEOTIDE SEQUENCE [LARGE SCALE GENOMIC DNA]</scope>
    <source>
        <strain evidence="3 4">CECT 7648</strain>
    </source>
</reference>
<gene>
    <name evidence="3" type="ORF">TRN7648_02349</name>
</gene>
<feature type="region of interest" description="Disordered" evidence="2">
    <location>
        <begin position="62"/>
        <end position="94"/>
    </location>
</feature>
<dbReference type="RefSeq" id="WP_234988893.1">
    <property type="nucleotide sequence ID" value="NZ_CYSE01000003.1"/>
</dbReference>